<dbReference type="Gene3D" id="1.10.10.10">
    <property type="entry name" value="Winged helix-like DNA-binding domain superfamily/Winged helix DNA-binding domain"/>
    <property type="match status" value="1"/>
</dbReference>
<dbReference type="RefSeq" id="WP_252809079.1">
    <property type="nucleotide sequence ID" value="NZ_BAAABM010000073.1"/>
</dbReference>
<evidence type="ECO:0000256" key="2">
    <source>
        <dbReference type="ARBA" id="ARBA00023015"/>
    </source>
</evidence>
<evidence type="ECO:0000313" key="9">
    <source>
        <dbReference type="Proteomes" id="UP001501822"/>
    </source>
</evidence>
<accession>A0ABP3HM14</accession>
<dbReference type="InterPro" id="IPR013325">
    <property type="entry name" value="RNA_pol_sigma_r2"/>
</dbReference>
<feature type="region of interest" description="Disordered" evidence="6">
    <location>
        <begin position="330"/>
        <end position="424"/>
    </location>
</feature>
<feature type="compositionally biased region" description="Low complexity" evidence="6">
    <location>
        <begin position="344"/>
        <end position="398"/>
    </location>
</feature>
<dbReference type="Gene3D" id="1.10.1740.10">
    <property type="match status" value="1"/>
</dbReference>
<evidence type="ECO:0000313" key="8">
    <source>
        <dbReference type="EMBL" id="GAA0372912.1"/>
    </source>
</evidence>
<evidence type="ECO:0000256" key="4">
    <source>
        <dbReference type="ARBA" id="ARBA00023125"/>
    </source>
</evidence>
<dbReference type="EMBL" id="BAAABM010000073">
    <property type="protein sequence ID" value="GAA0372912.1"/>
    <property type="molecule type" value="Genomic_DNA"/>
</dbReference>
<dbReference type="InterPro" id="IPR013324">
    <property type="entry name" value="RNA_pol_sigma_r3/r4-like"/>
</dbReference>
<proteinExistence type="inferred from homology"/>
<evidence type="ECO:0000256" key="5">
    <source>
        <dbReference type="ARBA" id="ARBA00023163"/>
    </source>
</evidence>
<evidence type="ECO:0000256" key="3">
    <source>
        <dbReference type="ARBA" id="ARBA00023082"/>
    </source>
</evidence>
<gene>
    <name evidence="8" type="ORF">GCM10010151_73690</name>
</gene>
<reference evidence="9" key="1">
    <citation type="journal article" date="2019" name="Int. J. Syst. Evol. Microbiol.">
        <title>The Global Catalogue of Microorganisms (GCM) 10K type strain sequencing project: providing services to taxonomists for standard genome sequencing and annotation.</title>
        <authorList>
            <consortium name="The Broad Institute Genomics Platform"/>
            <consortium name="The Broad Institute Genome Sequencing Center for Infectious Disease"/>
            <person name="Wu L."/>
            <person name="Ma J."/>
        </authorList>
    </citation>
    <scope>NUCLEOTIDE SEQUENCE [LARGE SCALE GENOMIC DNA]</scope>
    <source>
        <strain evidence="9">JCM 3146</strain>
    </source>
</reference>
<dbReference type="PANTHER" id="PTHR43133">
    <property type="entry name" value="RNA POLYMERASE ECF-TYPE SIGMA FACTO"/>
    <property type="match status" value="1"/>
</dbReference>
<dbReference type="Pfam" id="PF04542">
    <property type="entry name" value="Sigma70_r2"/>
    <property type="match status" value="1"/>
</dbReference>
<dbReference type="SUPFAM" id="SSF88659">
    <property type="entry name" value="Sigma3 and sigma4 domains of RNA polymerase sigma factors"/>
    <property type="match status" value="1"/>
</dbReference>
<organism evidence="8 9">
    <name type="scientific">Actinoallomurus spadix</name>
    <dbReference type="NCBI Taxonomy" id="79912"/>
    <lineage>
        <taxon>Bacteria</taxon>
        <taxon>Bacillati</taxon>
        <taxon>Actinomycetota</taxon>
        <taxon>Actinomycetes</taxon>
        <taxon>Streptosporangiales</taxon>
        <taxon>Thermomonosporaceae</taxon>
        <taxon>Actinoallomurus</taxon>
    </lineage>
</organism>
<feature type="domain" description="RNA polymerase sigma-70 region 2" evidence="7">
    <location>
        <begin position="31"/>
        <end position="94"/>
    </location>
</feature>
<dbReference type="InterPro" id="IPR039425">
    <property type="entry name" value="RNA_pol_sigma-70-like"/>
</dbReference>
<comment type="caution">
    <text evidence="8">The sequence shown here is derived from an EMBL/GenBank/DDBJ whole genome shotgun (WGS) entry which is preliminary data.</text>
</comment>
<dbReference type="InterPro" id="IPR036388">
    <property type="entry name" value="WH-like_DNA-bd_sf"/>
</dbReference>
<name>A0ABP3HM14_9ACTN</name>
<evidence type="ECO:0000259" key="7">
    <source>
        <dbReference type="Pfam" id="PF04542"/>
    </source>
</evidence>
<keyword evidence="3" id="KW-0731">Sigma factor</keyword>
<dbReference type="InterPro" id="IPR007627">
    <property type="entry name" value="RNA_pol_sigma70_r2"/>
</dbReference>
<dbReference type="NCBIfam" id="TIGR02937">
    <property type="entry name" value="sigma70-ECF"/>
    <property type="match status" value="1"/>
</dbReference>
<keyword evidence="2" id="KW-0805">Transcription regulation</keyword>
<keyword evidence="5" id="KW-0804">Transcription</keyword>
<dbReference type="SUPFAM" id="SSF88946">
    <property type="entry name" value="Sigma2 domain of RNA polymerase sigma factors"/>
    <property type="match status" value="1"/>
</dbReference>
<protein>
    <recommendedName>
        <fullName evidence="7">RNA polymerase sigma-70 region 2 domain-containing protein</fullName>
    </recommendedName>
</protein>
<dbReference type="InterPro" id="IPR014284">
    <property type="entry name" value="RNA_pol_sigma-70_dom"/>
</dbReference>
<keyword evidence="4" id="KW-0238">DNA-binding</keyword>
<sequence length="504" mass="53579">MAGWPSLGRVDDRRFAQELRAGDATALAQIYDVYAPRLFDYCHALLRDEDLAAEALRDSLIAALAHVGGLREPERFRSWLYTLVRNECLRRLRDPRTPGERYPAAEEADDAFLDAEERGRRLETRRLVHSALAGLPGRHREAVDLAVRHELAAEDLAGVLGISSQEALELVAESRDELDNALAAAIIARTGRGDCPSVAALVDEHEWPLPPEVSRKLIRHIASCPACRDRRQRKVSTNRLLQMMPVAALPARLRGAILSAATDPDLAEARARIARRAEPFDAWGRPTSLDRVRPAHDDDRGGVPRLWPVVGAAACVLLVAGAVFLVTGGSSAQHPSGGARRPVAAGTGASPSDSPSAGDPADSGSPDPTPSSTTPTPTPTRTSRTPTPTPTPTATTRRPAPRPTHTRKRRSPRPVPGTLVVSAEGPGDAKTITLTARNGVVHWAASPGPYVTVGGPTSGTLAPGRSVTLTATADEVTACTQTTPVERSGVTFTPGGAVALSWTC</sequence>
<evidence type="ECO:0000256" key="6">
    <source>
        <dbReference type="SAM" id="MobiDB-lite"/>
    </source>
</evidence>
<keyword evidence="9" id="KW-1185">Reference proteome</keyword>
<dbReference type="PANTHER" id="PTHR43133:SF8">
    <property type="entry name" value="RNA POLYMERASE SIGMA FACTOR HI_1459-RELATED"/>
    <property type="match status" value="1"/>
</dbReference>
<dbReference type="Proteomes" id="UP001501822">
    <property type="component" value="Unassembled WGS sequence"/>
</dbReference>
<evidence type="ECO:0000256" key="1">
    <source>
        <dbReference type="ARBA" id="ARBA00010641"/>
    </source>
</evidence>
<comment type="similarity">
    <text evidence="1">Belongs to the sigma-70 factor family. ECF subfamily.</text>
</comment>